<gene>
    <name evidence="1" type="ORF">ACA1_136730</name>
</gene>
<dbReference type="EMBL" id="KB007956">
    <property type="protein sequence ID" value="ELR18362.1"/>
    <property type="molecule type" value="Genomic_DNA"/>
</dbReference>
<dbReference type="KEGG" id="acan:ACA1_136730"/>
<evidence type="ECO:0000313" key="1">
    <source>
        <dbReference type="EMBL" id="ELR18362.1"/>
    </source>
</evidence>
<keyword evidence="2" id="KW-1185">Reference proteome</keyword>
<dbReference type="OMA" id="WLCHILA"/>
<dbReference type="Proteomes" id="UP000011083">
    <property type="component" value="Unassembled WGS sequence"/>
</dbReference>
<proteinExistence type="predicted"/>
<dbReference type="GeneID" id="14919196"/>
<dbReference type="CDD" id="cd09272">
    <property type="entry name" value="RNase_HI_RT_Ty1"/>
    <property type="match status" value="1"/>
</dbReference>
<organism evidence="1 2">
    <name type="scientific">Acanthamoeba castellanii (strain ATCC 30010 / Neff)</name>
    <dbReference type="NCBI Taxonomy" id="1257118"/>
    <lineage>
        <taxon>Eukaryota</taxon>
        <taxon>Amoebozoa</taxon>
        <taxon>Discosea</taxon>
        <taxon>Longamoebia</taxon>
        <taxon>Centramoebida</taxon>
        <taxon>Acanthamoebidae</taxon>
        <taxon>Acanthamoeba</taxon>
    </lineage>
</organism>
<reference evidence="1 2" key="1">
    <citation type="journal article" date="2013" name="Genome Biol.">
        <title>Genome of Acanthamoeba castellanii highlights extensive lateral gene transfer and early evolution of tyrosine kinase signaling.</title>
        <authorList>
            <person name="Clarke M."/>
            <person name="Lohan A.J."/>
            <person name="Liu B."/>
            <person name="Lagkouvardos I."/>
            <person name="Roy S."/>
            <person name="Zafar N."/>
            <person name="Bertelli C."/>
            <person name="Schilde C."/>
            <person name="Kianianmomeni A."/>
            <person name="Burglin T.R."/>
            <person name="Frech C."/>
            <person name="Turcotte B."/>
            <person name="Kopec K.O."/>
            <person name="Synnott J.M."/>
            <person name="Choo C."/>
            <person name="Paponov I."/>
            <person name="Finkler A."/>
            <person name="Soon Heng Tan C."/>
            <person name="Hutchins A.P."/>
            <person name="Weinmeier T."/>
            <person name="Rattei T."/>
            <person name="Chu J.S."/>
            <person name="Gimenez G."/>
            <person name="Irimia M."/>
            <person name="Rigden D.J."/>
            <person name="Fitzpatrick D.A."/>
            <person name="Lorenzo-Morales J."/>
            <person name="Bateman A."/>
            <person name="Chiu C.H."/>
            <person name="Tang P."/>
            <person name="Hegemann P."/>
            <person name="Fromm H."/>
            <person name="Raoult D."/>
            <person name="Greub G."/>
            <person name="Miranda-Saavedra D."/>
            <person name="Chen N."/>
            <person name="Nash P."/>
            <person name="Ginger M.L."/>
            <person name="Horn M."/>
            <person name="Schaap P."/>
            <person name="Caler L."/>
            <person name="Loftus B."/>
        </authorList>
    </citation>
    <scope>NUCLEOTIDE SEQUENCE [LARGE SCALE GENOMIC DNA]</scope>
    <source>
        <strain evidence="1 2">Neff</strain>
    </source>
</reference>
<dbReference type="OrthoDB" id="413361at2759"/>
<dbReference type="PANTHER" id="PTHR11439:SF483">
    <property type="entry name" value="PEPTIDE SYNTHASE GLIP-LIKE, PUTATIVE (AFU_ORTHOLOGUE AFUA_3G12920)-RELATED"/>
    <property type="match status" value="1"/>
</dbReference>
<dbReference type="PANTHER" id="PTHR11439">
    <property type="entry name" value="GAG-POL-RELATED RETROTRANSPOSON"/>
    <property type="match status" value="1"/>
</dbReference>
<accession>L8GZG3</accession>
<evidence type="ECO:0000313" key="2">
    <source>
        <dbReference type="Proteomes" id="UP000011083"/>
    </source>
</evidence>
<dbReference type="VEuPathDB" id="AmoebaDB:ACA1_136730"/>
<dbReference type="RefSeq" id="XP_004340390.1">
    <property type="nucleotide sequence ID" value="XM_004340342.1"/>
</dbReference>
<name>L8GZG3_ACACF</name>
<dbReference type="AlphaFoldDB" id="L8GZG3"/>
<sequence length="219" mass="24746">MTPMEPGLNLLKLDRTANEDRSLPYHLVVAYSKAHWSAAKHLLQYLQGMIHYTIKFNCLSLEDHTWHSTTGIVCTLLSAPIYWSLKSQRCIALSTCEAEYNSLTEAAKQSVYLCDICDDLSLTSSRPTIIYNNNQAALKIANSNPGKHHPRSKHYAVKLTYLQELIANGHVKLRHYPSQDMPADALTKASGRTRVIEQLKLFSMFDSPVSIKGRVEERT</sequence>
<protein>
    <submittedName>
        <fullName evidence="1">Copia protein (Gagint-pol protein), putative</fullName>
    </submittedName>
</protein>
<dbReference type="STRING" id="1257118.L8GZG3"/>